<evidence type="ECO:0000313" key="2">
    <source>
        <dbReference type="Proteomes" id="UP000198672"/>
    </source>
</evidence>
<keyword evidence="2" id="KW-1185">Reference proteome</keyword>
<protein>
    <submittedName>
        <fullName evidence="1">Uncharacterized protein</fullName>
    </submittedName>
</protein>
<reference evidence="2" key="1">
    <citation type="submission" date="2016-10" db="EMBL/GenBank/DDBJ databases">
        <authorList>
            <person name="Varghese N."/>
            <person name="Submissions S."/>
        </authorList>
    </citation>
    <scope>NUCLEOTIDE SEQUENCE [LARGE SCALE GENOMIC DNA]</scope>
    <source>
        <strain evidence="2">DSM 173</strain>
    </source>
</reference>
<sequence length="94" mass="10774">MTMITPNAIDDALNACVYARDERKAPDAHRRSKFLVGWEDATQHQKIYTDEALERLTWKNLGYRLGQHFGAQTAAEIDAVFDYLTEVWNRTATA</sequence>
<accession>A0A1H3FK08</accession>
<gene>
    <name evidence="1" type="ORF">SAMN05421644_1194</name>
</gene>
<organism evidence="1 2">
    <name type="scientific">Allochromatium warmingii</name>
    <name type="common">Chromatium warmingii</name>
    <dbReference type="NCBI Taxonomy" id="61595"/>
    <lineage>
        <taxon>Bacteria</taxon>
        <taxon>Pseudomonadati</taxon>
        <taxon>Pseudomonadota</taxon>
        <taxon>Gammaproteobacteria</taxon>
        <taxon>Chromatiales</taxon>
        <taxon>Chromatiaceae</taxon>
        <taxon>Allochromatium</taxon>
    </lineage>
</organism>
<dbReference type="RefSeq" id="WP_091333507.1">
    <property type="nucleotide sequence ID" value="NZ_FNOW01000019.1"/>
</dbReference>
<evidence type="ECO:0000313" key="1">
    <source>
        <dbReference type="EMBL" id="SDX90718.1"/>
    </source>
</evidence>
<proteinExistence type="predicted"/>
<dbReference type="AlphaFoldDB" id="A0A1H3FK08"/>
<dbReference type="OrthoDB" id="515424at2"/>
<dbReference type="EMBL" id="FNOW01000019">
    <property type="protein sequence ID" value="SDX90718.1"/>
    <property type="molecule type" value="Genomic_DNA"/>
</dbReference>
<dbReference type="STRING" id="61595.SAMN05421644_1194"/>
<name>A0A1H3FK08_ALLWA</name>
<dbReference type="Proteomes" id="UP000198672">
    <property type="component" value="Unassembled WGS sequence"/>
</dbReference>